<evidence type="ECO:0000256" key="1">
    <source>
        <dbReference type="SAM" id="MobiDB-lite"/>
    </source>
</evidence>
<dbReference type="AlphaFoldDB" id="A0A5C9A5L3"/>
<protein>
    <submittedName>
        <fullName evidence="2">Uncharacterized protein</fullName>
    </submittedName>
</protein>
<evidence type="ECO:0000313" key="2">
    <source>
        <dbReference type="EMBL" id="TXS96195.1"/>
    </source>
</evidence>
<name>A0A5C9A5L3_9GAMM</name>
<feature type="compositionally biased region" description="Polar residues" evidence="1">
    <location>
        <begin position="31"/>
        <end position="40"/>
    </location>
</feature>
<comment type="caution">
    <text evidence="2">The sequence shown here is derived from an EMBL/GenBank/DDBJ whole genome shotgun (WGS) entry which is preliminary data.</text>
</comment>
<keyword evidence="3" id="KW-1185">Reference proteome</keyword>
<reference evidence="2 3" key="1">
    <citation type="submission" date="2019-08" db="EMBL/GenBank/DDBJ databases">
        <title>Parahaliea maris sp. nov., isolated from the surface seawater.</title>
        <authorList>
            <person name="Liu Y."/>
        </authorList>
    </citation>
    <scope>NUCLEOTIDE SEQUENCE [LARGE SCALE GENOMIC DNA]</scope>
    <source>
        <strain evidence="2 3">HSLHS9</strain>
    </source>
</reference>
<evidence type="ECO:0000313" key="3">
    <source>
        <dbReference type="Proteomes" id="UP000321039"/>
    </source>
</evidence>
<feature type="region of interest" description="Disordered" evidence="1">
    <location>
        <begin position="56"/>
        <end position="118"/>
    </location>
</feature>
<feature type="region of interest" description="Disordered" evidence="1">
    <location>
        <begin position="21"/>
        <end position="40"/>
    </location>
</feature>
<dbReference type="RefSeq" id="WP_148066464.1">
    <property type="nucleotide sequence ID" value="NZ_VRZA01000001.1"/>
</dbReference>
<accession>A0A5C9A5L3</accession>
<proteinExistence type="predicted"/>
<organism evidence="2 3">
    <name type="scientific">Parahaliea maris</name>
    <dbReference type="NCBI Taxonomy" id="2716870"/>
    <lineage>
        <taxon>Bacteria</taxon>
        <taxon>Pseudomonadati</taxon>
        <taxon>Pseudomonadota</taxon>
        <taxon>Gammaproteobacteria</taxon>
        <taxon>Cellvibrionales</taxon>
        <taxon>Halieaceae</taxon>
        <taxon>Parahaliea</taxon>
    </lineage>
</organism>
<feature type="compositionally biased region" description="Basic and acidic residues" evidence="1">
    <location>
        <begin position="109"/>
        <end position="118"/>
    </location>
</feature>
<dbReference type="EMBL" id="VRZA01000001">
    <property type="protein sequence ID" value="TXS96195.1"/>
    <property type="molecule type" value="Genomic_DNA"/>
</dbReference>
<gene>
    <name evidence="2" type="ORF">FV139_01425</name>
</gene>
<dbReference type="Proteomes" id="UP000321039">
    <property type="component" value="Unassembled WGS sequence"/>
</dbReference>
<sequence>MDKSTIKPLEVSADGVVSIAGGLKLPDNHRTSAGQLPDNIQTSLPDKVLLEGQQLRGFPENPTAGNSNHGNTVKGITCTRSSYPHNVVPMPSSPPFPAGQADEDWWASYDRDEKEKHT</sequence>